<dbReference type="Gene3D" id="3.30.40.10">
    <property type="entry name" value="Zinc/RING finger domain, C3HC4 (zinc finger)"/>
    <property type="match status" value="1"/>
</dbReference>
<sequence>QKRAFGIQFDESKSCEKASMSRVQEPEEVDEEEQPLEYCIICKSEKPLFQAVPCGCKAFCKKCAMKLATGGKCRVCKQMFSELRKF</sequence>
<accession>A0A061QSP6</accession>
<proteinExistence type="predicted"/>
<feature type="non-terminal residue" evidence="1">
    <location>
        <position position="1"/>
    </location>
</feature>
<evidence type="ECO:0000313" key="1">
    <source>
        <dbReference type="EMBL" id="JAC61465.1"/>
    </source>
</evidence>
<dbReference type="EMBL" id="GBEZ01025651">
    <property type="protein sequence ID" value="JAC61465.1"/>
    <property type="molecule type" value="Transcribed_RNA"/>
</dbReference>
<reference evidence="1" key="1">
    <citation type="submission" date="2014-05" db="EMBL/GenBank/DDBJ databases">
        <title>The transcriptome of the halophilic microalga Tetraselmis sp. GSL018 isolated from the Great Salt Lake, Utah.</title>
        <authorList>
            <person name="Jinkerson R.E."/>
            <person name="D'Adamo S."/>
            <person name="Posewitz M.C."/>
        </authorList>
    </citation>
    <scope>NUCLEOTIDE SEQUENCE</scope>
    <source>
        <strain evidence="1">GSL018</strain>
    </source>
</reference>
<name>A0A061QSP6_9CHLO</name>
<gene>
    <name evidence="1" type="ORF">TSPGSL018_26153</name>
</gene>
<dbReference type="InterPro" id="IPR013083">
    <property type="entry name" value="Znf_RING/FYVE/PHD"/>
</dbReference>
<organism evidence="1">
    <name type="scientific">Tetraselmis sp. GSL018</name>
    <dbReference type="NCBI Taxonomy" id="582737"/>
    <lineage>
        <taxon>Eukaryota</taxon>
        <taxon>Viridiplantae</taxon>
        <taxon>Chlorophyta</taxon>
        <taxon>core chlorophytes</taxon>
        <taxon>Chlorodendrophyceae</taxon>
        <taxon>Chlorodendrales</taxon>
        <taxon>Chlorodendraceae</taxon>
        <taxon>Tetraselmis</taxon>
    </lineage>
</organism>
<dbReference type="Pfam" id="PF13920">
    <property type="entry name" value="zf-C3HC4_3"/>
    <property type="match status" value="1"/>
</dbReference>
<dbReference type="SUPFAM" id="SSF57850">
    <property type="entry name" value="RING/U-box"/>
    <property type="match status" value="1"/>
</dbReference>
<dbReference type="AlphaFoldDB" id="A0A061QSP6"/>
<protein>
    <recommendedName>
        <fullName evidence="2">RING-type domain-containing protein</fullName>
    </recommendedName>
</protein>
<evidence type="ECO:0008006" key="2">
    <source>
        <dbReference type="Google" id="ProtNLM"/>
    </source>
</evidence>